<evidence type="ECO:0000313" key="5">
    <source>
        <dbReference type="Proteomes" id="UP000182517"/>
    </source>
</evidence>
<dbReference type="NCBIfam" id="TIGR02175">
    <property type="entry name" value="PorC_KorC"/>
    <property type="match status" value="1"/>
</dbReference>
<gene>
    <name evidence="4" type="ORF">A7E78_03150</name>
</gene>
<sequence>MNEDVFMAGFGGQGILLIGNLLAYAAIEAGKNASFFPAYGPEKRGGAAMCSVIVADQDIGSPVVGEPGNVLLLNQNSMEKYFPRVRSGGLCLYNSSLIDASDYQRSDINVLAIPANEIATEVGNVKLANMVMLGALLALNPMVSLESIKQALDIIIPERNKRFIPANLQALDRGYDFAKA</sequence>
<feature type="transmembrane region" description="Helical" evidence="2">
    <location>
        <begin position="6"/>
        <end position="27"/>
    </location>
</feature>
<evidence type="ECO:0000256" key="1">
    <source>
        <dbReference type="ARBA" id="ARBA00023002"/>
    </source>
</evidence>
<dbReference type="SUPFAM" id="SSF53323">
    <property type="entry name" value="Pyruvate-ferredoxin oxidoreductase, PFOR, domain III"/>
    <property type="match status" value="1"/>
</dbReference>
<dbReference type="InterPro" id="IPR011894">
    <property type="entry name" value="PorC_KorC"/>
</dbReference>
<dbReference type="Proteomes" id="UP000182517">
    <property type="component" value="Chromosome"/>
</dbReference>
<keyword evidence="2" id="KW-0812">Transmembrane</keyword>
<dbReference type="InterPro" id="IPR019752">
    <property type="entry name" value="Pyrv/ketoisovalerate_OxRed_cat"/>
</dbReference>
<keyword evidence="5" id="KW-1185">Reference proteome</keyword>
<dbReference type="InterPro" id="IPR002869">
    <property type="entry name" value="Pyrv_flavodox_OxRed_cen"/>
</dbReference>
<organism evidence="4 5">
    <name type="scientific">Syntrophotalea acetylenivorans</name>
    <dbReference type="NCBI Taxonomy" id="1842532"/>
    <lineage>
        <taxon>Bacteria</taxon>
        <taxon>Pseudomonadati</taxon>
        <taxon>Thermodesulfobacteriota</taxon>
        <taxon>Desulfuromonadia</taxon>
        <taxon>Desulfuromonadales</taxon>
        <taxon>Syntrophotaleaceae</taxon>
        <taxon>Syntrophotalea</taxon>
    </lineage>
</organism>
<dbReference type="PANTHER" id="PTHR42730:SF1">
    <property type="entry name" value="2-OXOGLUTARATE SYNTHASE SUBUNIT KORC"/>
    <property type="match status" value="1"/>
</dbReference>
<proteinExistence type="predicted"/>
<accession>A0A1L3GSV1</accession>
<dbReference type="InterPro" id="IPR052554">
    <property type="entry name" value="2-oxoglutarate_synth_KorC"/>
</dbReference>
<dbReference type="RefSeq" id="WP_072285023.1">
    <property type="nucleotide sequence ID" value="NZ_CP015519.1"/>
</dbReference>
<evidence type="ECO:0000256" key="2">
    <source>
        <dbReference type="SAM" id="Phobius"/>
    </source>
</evidence>
<dbReference type="OrthoDB" id="9789125at2"/>
<keyword evidence="1" id="KW-0560">Oxidoreductase</keyword>
<protein>
    <submittedName>
        <fullName evidence="4">2-oxoacid:ferredoxin oxidoreductase subunit gamma</fullName>
    </submittedName>
</protein>
<evidence type="ECO:0000313" key="4">
    <source>
        <dbReference type="EMBL" id="APG29001.1"/>
    </source>
</evidence>
<evidence type="ECO:0000259" key="3">
    <source>
        <dbReference type="Pfam" id="PF01558"/>
    </source>
</evidence>
<dbReference type="Pfam" id="PF01558">
    <property type="entry name" value="POR"/>
    <property type="match status" value="1"/>
</dbReference>
<dbReference type="GO" id="GO:0016625">
    <property type="term" value="F:oxidoreductase activity, acting on the aldehyde or oxo group of donors, iron-sulfur protein as acceptor"/>
    <property type="evidence" value="ECO:0007669"/>
    <property type="project" value="InterPro"/>
</dbReference>
<name>A0A1L3GSV1_9BACT</name>
<dbReference type="KEGG" id="pef:A7E78_03150"/>
<dbReference type="Gene3D" id="3.40.920.10">
    <property type="entry name" value="Pyruvate-ferredoxin oxidoreductase, PFOR, domain III"/>
    <property type="match status" value="1"/>
</dbReference>
<dbReference type="AlphaFoldDB" id="A0A1L3GSV1"/>
<dbReference type="PANTHER" id="PTHR42730">
    <property type="entry name" value="2-OXOGLUTARATE SYNTHASE SUBUNIT KORC"/>
    <property type="match status" value="1"/>
</dbReference>
<reference evidence="4 5" key="1">
    <citation type="journal article" date="2017" name="Genome Announc.">
        <title>Complete Genome Sequences of Two Acetylene-Fermenting Pelobacter acetylenicus Strains.</title>
        <authorList>
            <person name="Sutton J.M."/>
            <person name="Baesman S.M."/>
            <person name="Fierst J.L."/>
            <person name="Poret-Peterson A.T."/>
            <person name="Oremland R.S."/>
            <person name="Dunlap D.S."/>
            <person name="Akob D.M."/>
        </authorList>
    </citation>
    <scope>NUCLEOTIDE SEQUENCE [LARGE SCALE GENOMIC DNA]</scope>
    <source>
        <strain evidence="4 5">SFB93</strain>
    </source>
</reference>
<keyword evidence="2" id="KW-0472">Membrane</keyword>
<keyword evidence="2" id="KW-1133">Transmembrane helix</keyword>
<dbReference type="STRING" id="1842532.A7E78_03150"/>
<dbReference type="EMBL" id="CP015519">
    <property type="protein sequence ID" value="APG29001.1"/>
    <property type="molecule type" value="Genomic_DNA"/>
</dbReference>
<feature type="domain" description="Pyruvate/ketoisovalerate oxidoreductase catalytic" evidence="3">
    <location>
        <begin position="11"/>
        <end position="176"/>
    </location>
</feature>